<organism evidence="2 3">
    <name type="scientific">Lymnaea stagnalis</name>
    <name type="common">Great pond snail</name>
    <name type="synonym">Helix stagnalis</name>
    <dbReference type="NCBI Taxonomy" id="6523"/>
    <lineage>
        <taxon>Eukaryota</taxon>
        <taxon>Metazoa</taxon>
        <taxon>Spiralia</taxon>
        <taxon>Lophotrochozoa</taxon>
        <taxon>Mollusca</taxon>
        <taxon>Gastropoda</taxon>
        <taxon>Heterobranchia</taxon>
        <taxon>Euthyneura</taxon>
        <taxon>Panpulmonata</taxon>
        <taxon>Hygrophila</taxon>
        <taxon>Lymnaeoidea</taxon>
        <taxon>Lymnaeidae</taxon>
        <taxon>Lymnaea</taxon>
    </lineage>
</organism>
<protein>
    <recommendedName>
        <fullName evidence="4">C2H2-type domain-containing protein</fullName>
    </recommendedName>
</protein>
<gene>
    <name evidence="2" type="ORF">GSLYS_00006035001</name>
</gene>
<feature type="region of interest" description="Disordered" evidence="1">
    <location>
        <begin position="199"/>
        <end position="248"/>
    </location>
</feature>
<feature type="compositionally biased region" description="Low complexity" evidence="1">
    <location>
        <begin position="376"/>
        <end position="387"/>
    </location>
</feature>
<comment type="caution">
    <text evidence="2">The sequence shown here is derived from an EMBL/GenBank/DDBJ whole genome shotgun (WGS) entry which is preliminary data.</text>
</comment>
<feature type="region of interest" description="Disordered" evidence="1">
    <location>
        <begin position="265"/>
        <end position="301"/>
    </location>
</feature>
<feature type="compositionally biased region" description="Polar residues" evidence="1">
    <location>
        <begin position="97"/>
        <end position="125"/>
    </location>
</feature>
<dbReference type="AlphaFoldDB" id="A0AAV2HF34"/>
<evidence type="ECO:0000313" key="3">
    <source>
        <dbReference type="Proteomes" id="UP001497497"/>
    </source>
</evidence>
<sequence>MLGLCWTPTAVQGMQKMASTMPSNPEQLLGAILVRKDIFHRFETTMHDTCLDANNLLEYLFSLYNSTAAPAERENFPSTQNLGFVRRDSNHNRKSSGRGQHQHAFSQHSNPSNTPHLQPSVQARLSESPRCLPAGVPDGHRKKIKLDAHNFQGNVNYSGQHHDYNQSVTLKPFDSVVFPGSSNKSLGPGVKMELAPDLDARHTQSSSPLPPFSQIRRQGSRPYSPGSAPFPDNLATPPHDDGRQNIGLDSSGEIKVDVESALHRSIEASHTPKTHSQTKHGKKSKATPRDSSGERTGRKKRTHQCFCGGLFTRADNLKRHIRKCHEEKLEKLSGAPLDFEIDVTGAPMPEFTPSVFPSSSQEAVNSTQPHPESHEQQQQQEQNVQQVEDGMKTGSGMKWSCFCGESFEDHRQLVEHTRIHDNNT</sequence>
<keyword evidence="3" id="KW-1185">Reference proteome</keyword>
<name>A0AAV2HF34_LYMST</name>
<feature type="compositionally biased region" description="Basic residues" evidence="1">
    <location>
        <begin position="272"/>
        <end position="286"/>
    </location>
</feature>
<proteinExistence type="predicted"/>
<feature type="compositionally biased region" description="Polar residues" evidence="1">
    <location>
        <begin position="355"/>
        <end position="367"/>
    </location>
</feature>
<feature type="compositionally biased region" description="Basic and acidic residues" evidence="1">
    <location>
        <begin position="287"/>
        <end position="296"/>
    </location>
</feature>
<accession>A0AAV2HF34</accession>
<feature type="region of interest" description="Disordered" evidence="1">
    <location>
        <begin position="72"/>
        <end position="139"/>
    </location>
</feature>
<feature type="region of interest" description="Disordered" evidence="1">
    <location>
        <begin position="351"/>
        <end position="387"/>
    </location>
</feature>
<reference evidence="2 3" key="1">
    <citation type="submission" date="2024-04" db="EMBL/GenBank/DDBJ databases">
        <authorList>
            <consortium name="Genoscope - CEA"/>
            <person name="William W."/>
        </authorList>
    </citation>
    <scope>NUCLEOTIDE SEQUENCE [LARGE SCALE GENOMIC DNA]</scope>
</reference>
<evidence type="ECO:0000256" key="1">
    <source>
        <dbReference type="SAM" id="MobiDB-lite"/>
    </source>
</evidence>
<evidence type="ECO:0000313" key="2">
    <source>
        <dbReference type="EMBL" id="CAL1531956.1"/>
    </source>
</evidence>
<dbReference type="EMBL" id="CAXITT010000101">
    <property type="protein sequence ID" value="CAL1531956.1"/>
    <property type="molecule type" value="Genomic_DNA"/>
</dbReference>
<evidence type="ECO:0008006" key="4">
    <source>
        <dbReference type="Google" id="ProtNLM"/>
    </source>
</evidence>
<dbReference type="Proteomes" id="UP001497497">
    <property type="component" value="Unassembled WGS sequence"/>
</dbReference>